<dbReference type="PANTHER" id="PTHR43409:SF7">
    <property type="entry name" value="BLL1977 PROTEIN"/>
    <property type="match status" value="1"/>
</dbReference>
<dbReference type="Gene3D" id="3.80.30.20">
    <property type="entry name" value="tm_1862 like domain"/>
    <property type="match status" value="1"/>
</dbReference>
<keyword evidence="5" id="KW-0479">Metal-binding</keyword>
<keyword evidence="6" id="KW-0408">Iron</keyword>
<evidence type="ECO:0000256" key="4">
    <source>
        <dbReference type="ARBA" id="ARBA00022691"/>
    </source>
</evidence>
<dbReference type="GO" id="GO:0051539">
    <property type="term" value="F:4 iron, 4 sulfur cluster binding"/>
    <property type="evidence" value="ECO:0007669"/>
    <property type="project" value="UniProtKB-KW"/>
</dbReference>
<dbReference type="GO" id="GO:0003824">
    <property type="term" value="F:catalytic activity"/>
    <property type="evidence" value="ECO:0007669"/>
    <property type="project" value="InterPro"/>
</dbReference>
<dbReference type="InterPro" id="IPR051198">
    <property type="entry name" value="BchE-like"/>
</dbReference>
<comment type="cofactor">
    <cofactor evidence="1">
        <name>[4Fe-4S] cluster</name>
        <dbReference type="ChEBI" id="CHEBI:49883"/>
    </cofactor>
</comment>
<evidence type="ECO:0000256" key="5">
    <source>
        <dbReference type="ARBA" id="ARBA00022723"/>
    </source>
</evidence>
<proteinExistence type="predicted"/>
<dbReference type="AlphaFoldDB" id="X1RXB6"/>
<keyword evidence="2" id="KW-0489">Methyltransferase</keyword>
<dbReference type="SFLD" id="SFLDG01082">
    <property type="entry name" value="B12-binding_domain_containing"/>
    <property type="match status" value="1"/>
</dbReference>
<feature type="non-terminal residue" evidence="9">
    <location>
        <position position="1"/>
    </location>
</feature>
<dbReference type="SFLD" id="SFLDS00029">
    <property type="entry name" value="Radical_SAM"/>
    <property type="match status" value="1"/>
</dbReference>
<evidence type="ECO:0000256" key="3">
    <source>
        <dbReference type="ARBA" id="ARBA00022679"/>
    </source>
</evidence>
<keyword evidence="7" id="KW-0411">Iron-sulfur</keyword>
<evidence type="ECO:0000256" key="2">
    <source>
        <dbReference type="ARBA" id="ARBA00022603"/>
    </source>
</evidence>
<dbReference type="InterPro" id="IPR058240">
    <property type="entry name" value="rSAM_sf"/>
</dbReference>
<dbReference type="SUPFAM" id="SSF102114">
    <property type="entry name" value="Radical SAM enzymes"/>
    <property type="match status" value="1"/>
</dbReference>
<evidence type="ECO:0000256" key="6">
    <source>
        <dbReference type="ARBA" id="ARBA00023004"/>
    </source>
</evidence>
<dbReference type="InterPro" id="IPR034466">
    <property type="entry name" value="Methyltransferase_Class_B"/>
</dbReference>
<dbReference type="SFLD" id="SFLDG01123">
    <property type="entry name" value="methyltransferase_(Class_B)"/>
    <property type="match status" value="1"/>
</dbReference>
<keyword evidence="4" id="KW-0949">S-adenosyl-L-methionine</keyword>
<accession>X1RXB6</accession>
<evidence type="ECO:0000259" key="8">
    <source>
        <dbReference type="PROSITE" id="PS51918"/>
    </source>
</evidence>
<dbReference type="InterPro" id="IPR023404">
    <property type="entry name" value="rSAM_horseshoe"/>
</dbReference>
<dbReference type="PROSITE" id="PS51918">
    <property type="entry name" value="RADICAL_SAM"/>
    <property type="match status" value="1"/>
</dbReference>
<dbReference type="GO" id="GO:0005829">
    <property type="term" value="C:cytosol"/>
    <property type="evidence" value="ECO:0007669"/>
    <property type="project" value="TreeGrafter"/>
</dbReference>
<dbReference type="InterPro" id="IPR006638">
    <property type="entry name" value="Elp3/MiaA/NifB-like_rSAM"/>
</dbReference>
<dbReference type="PANTHER" id="PTHR43409">
    <property type="entry name" value="ANAEROBIC MAGNESIUM-PROTOPORPHYRIN IX MONOMETHYL ESTER CYCLASE-RELATED"/>
    <property type="match status" value="1"/>
</dbReference>
<dbReference type="GO" id="GO:0046872">
    <property type="term" value="F:metal ion binding"/>
    <property type="evidence" value="ECO:0007669"/>
    <property type="project" value="UniProtKB-KW"/>
</dbReference>
<comment type="caution">
    <text evidence="9">The sequence shown here is derived from an EMBL/GenBank/DDBJ whole genome shotgun (WGS) entry which is preliminary data.</text>
</comment>
<dbReference type="EMBL" id="BARW01000991">
    <property type="protein sequence ID" value="GAI71536.1"/>
    <property type="molecule type" value="Genomic_DNA"/>
</dbReference>
<evidence type="ECO:0000313" key="9">
    <source>
        <dbReference type="EMBL" id="GAI71536.1"/>
    </source>
</evidence>
<reference evidence="9" key="1">
    <citation type="journal article" date="2014" name="Front. Microbiol.">
        <title>High frequency of phylogenetically diverse reductive dehalogenase-homologous genes in deep subseafloor sedimentary metagenomes.</title>
        <authorList>
            <person name="Kawai M."/>
            <person name="Futagami T."/>
            <person name="Toyoda A."/>
            <person name="Takaki Y."/>
            <person name="Nishi S."/>
            <person name="Hori S."/>
            <person name="Arai W."/>
            <person name="Tsubouchi T."/>
            <person name="Morono Y."/>
            <person name="Uchiyama I."/>
            <person name="Ito T."/>
            <person name="Fujiyama A."/>
            <person name="Inagaki F."/>
            <person name="Takami H."/>
        </authorList>
    </citation>
    <scope>NUCLEOTIDE SEQUENCE</scope>
    <source>
        <strain evidence="9">Expedition CK06-06</strain>
    </source>
</reference>
<dbReference type="SMART" id="SM00729">
    <property type="entry name" value="Elp3"/>
    <property type="match status" value="1"/>
</dbReference>
<organism evidence="9">
    <name type="scientific">marine sediment metagenome</name>
    <dbReference type="NCBI Taxonomy" id="412755"/>
    <lineage>
        <taxon>unclassified sequences</taxon>
        <taxon>metagenomes</taxon>
        <taxon>ecological metagenomes</taxon>
    </lineage>
</organism>
<evidence type="ECO:0000256" key="1">
    <source>
        <dbReference type="ARBA" id="ARBA00001966"/>
    </source>
</evidence>
<feature type="domain" description="Radical SAM core" evidence="8">
    <location>
        <begin position="1"/>
        <end position="231"/>
    </location>
</feature>
<evidence type="ECO:0000256" key="7">
    <source>
        <dbReference type="ARBA" id="ARBA00023014"/>
    </source>
</evidence>
<dbReference type="InterPro" id="IPR007197">
    <property type="entry name" value="rSAM"/>
</dbReference>
<name>X1RXB6_9ZZZZ</name>
<keyword evidence="3" id="KW-0808">Transferase</keyword>
<sequence length="306" mass="35364">GYMFGSIQTTRGCPMDCEFCSVTVFNGHRYRQRPVKEVLDELETIPQKMVFFVDDNLIGYGKKSEERAISLFKGMLERGIKKDWFCQASMNFADNEKVLEYAARSGCRMVFLGVEAENIDALKEANKRLNVAKGVGTYEKVFRRINRHSIAVLGAFIYGMDSDTQKALHHRTTYIINSGVDVMQTTYLTPLPGTRLFNRLKDEKRLLYTDFPVDWSHYDMTEVIHQPLSMESKDLRGAMHKANRRLYNCWTIRRKFLKTWFATRSFVTAMWAYSSNINYRNVALAKNPNVGFSNDREKMLGNTVGN</sequence>
<gene>
    <name evidence="9" type="ORF">S12H4_03505</name>
</gene>
<dbReference type="Pfam" id="PF04055">
    <property type="entry name" value="Radical_SAM"/>
    <property type="match status" value="1"/>
</dbReference>
<protein>
    <recommendedName>
        <fullName evidence="8">Radical SAM core domain-containing protein</fullName>
    </recommendedName>
</protein>